<organism evidence="1 2">
    <name type="scientific">Candidatus Thiodubiliella endoseptemdiera</name>
    <dbReference type="NCBI Taxonomy" id="2738886"/>
    <lineage>
        <taxon>Bacteria</taxon>
        <taxon>Pseudomonadati</taxon>
        <taxon>Pseudomonadota</taxon>
        <taxon>Gammaproteobacteria</taxon>
        <taxon>Candidatus Pseudothioglobaceae</taxon>
        <taxon>Candidatus Thiodubiliella</taxon>
    </lineage>
</organism>
<dbReference type="EMBL" id="JACCHT010000001">
    <property type="protein sequence ID" value="NYT27710.1"/>
    <property type="molecule type" value="Genomic_DNA"/>
</dbReference>
<dbReference type="AlphaFoldDB" id="A0A853F661"/>
<name>A0A853F661_9GAMM</name>
<accession>A0A853F661</accession>
<proteinExistence type="predicted"/>
<evidence type="ECO:0000313" key="1">
    <source>
        <dbReference type="EMBL" id="NYT27710.1"/>
    </source>
</evidence>
<comment type="caution">
    <text evidence="1">The sequence shown here is derived from an EMBL/GenBank/DDBJ whole genome shotgun (WGS) entry which is preliminary data.</text>
</comment>
<sequence>MQQNYHKNANTNSHSRAIIHGAKASNISLAKRFSVSTKTIAKWKNRDFVVDKTSRPRTLHYSLSTTEREIIRVVRTLTWLKLDDLTDVMSATIPNANRSNIYRTLVHFGINQVPQQRKQQAST</sequence>
<protein>
    <submittedName>
        <fullName evidence="1">Uncharacterized protein</fullName>
    </submittedName>
</protein>
<evidence type="ECO:0000313" key="2">
    <source>
        <dbReference type="Proteomes" id="UP000568751"/>
    </source>
</evidence>
<dbReference type="RefSeq" id="WP_369150056.1">
    <property type="nucleotide sequence ID" value="NZ_OZ156463.1"/>
</dbReference>
<reference evidence="1 2" key="1">
    <citation type="submission" date="2020-05" db="EMBL/GenBank/DDBJ databases">
        <title>Horizontal transmission and recombination maintain forever young bacterial symbiont genomes.</title>
        <authorList>
            <person name="Russell S.L."/>
            <person name="Pepper-Tunick E."/>
            <person name="Svedberg J."/>
            <person name="Byrne A."/>
            <person name="Ruelas Castillo J."/>
            <person name="Vollmers C."/>
            <person name="Beinart R.A."/>
            <person name="Corbett-Detig R."/>
        </authorList>
    </citation>
    <scope>NUCLEOTIDE SEQUENCE [LARGE SCALE GENOMIC DNA]</scope>
    <source>
        <strain evidence="1">455</strain>
    </source>
</reference>
<gene>
    <name evidence="1" type="ORF">H0A76_07300</name>
</gene>
<dbReference type="Proteomes" id="UP000568751">
    <property type="component" value="Unassembled WGS sequence"/>
</dbReference>